<dbReference type="OrthoDB" id="441210at2759"/>
<protein>
    <recommendedName>
        <fullName evidence="4">RING-type domain-containing protein</fullName>
    </recommendedName>
</protein>
<dbReference type="PANTHER" id="PTHR14305:SF0">
    <property type="entry name" value="E3 UBIQUITIN-PROTEIN LIGASE CCNB1IP1"/>
    <property type="match status" value="1"/>
</dbReference>
<gene>
    <name evidence="2" type="ORF">PXEA_LOCUS15545</name>
</gene>
<dbReference type="Proteomes" id="UP000784294">
    <property type="component" value="Unassembled WGS sequence"/>
</dbReference>
<dbReference type="GO" id="GO:0061630">
    <property type="term" value="F:ubiquitin protein ligase activity"/>
    <property type="evidence" value="ECO:0007669"/>
    <property type="project" value="InterPro"/>
</dbReference>
<dbReference type="GO" id="GO:0000795">
    <property type="term" value="C:synaptonemal complex"/>
    <property type="evidence" value="ECO:0007669"/>
    <property type="project" value="InterPro"/>
</dbReference>
<keyword evidence="3" id="KW-1185">Reference proteome</keyword>
<accession>A0A3S5FDZ6</accession>
<evidence type="ECO:0000313" key="3">
    <source>
        <dbReference type="Proteomes" id="UP000784294"/>
    </source>
</evidence>
<sequence length="246" mass="28772">MRRCNYRKCRQKISNQAFITYCGHIFCVDHNPWGFKPVSSGNFCPSCGEPLTEDSHVLQSDFLLIEKRKTMLLNGVNPETVLEIAREALLFYWRQTIEYAQYMEYCVKKTLDQFEKRELGYKSHLSRLEQEKQQVLLHAEQRESYSEEIKDKLVLANQRISALEAQIQTLNGQHLDFSKNIKQSMNPLNQKQFLAKENYLNWMADADMANINTSVFKGAEFSLILDRPKHPTKSLQMALDFSYLEV</sequence>
<reference evidence="2" key="1">
    <citation type="submission" date="2018-11" db="EMBL/GenBank/DDBJ databases">
        <authorList>
            <consortium name="Pathogen Informatics"/>
        </authorList>
    </citation>
    <scope>NUCLEOTIDE SEQUENCE</scope>
</reference>
<dbReference type="GO" id="GO:0007131">
    <property type="term" value="P:reciprocal meiotic recombination"/>
    <property type="evidence" value="ECO:0007669"/>
    <property type="project" value="InterPro"/>
</dbReference>
<feature type="coiled-coil region" evidence="1">
    <location>
        <begin position="111"/>
        <end position="173"/>
    </location>
</feature>
<dbReference type="EMBL" id="CAAALY010054729">
    <property type="protein sequence ID" value="VEL22105.1"/>
    <property type="molecule type" value="Genomic_DNA"/>
</dbReference>
<evidence type="ECO:0000256" key="1">
    <source>
        <dbReference type="SAM" id="Coils"/>
    </source>
</evidence>
<dbReference type="AlphaFoldDB" id="A0A3S5FDZ6"/>
<organism evidence="2 3">
    <name type="scientific">Protopolystoma xenopodis</name>
    <dbReference type="NCBI Taxonomy" id="117903"/>
    <lineage>
        <taxon>Eukaryota</taxon>
        <taxon>Metazoa</taxon>
        <taxon>Spiralia</taxon>
        <taxon>Lophotrochozoa</taxon>
        <taxon>Platyhelminthes</taxon>
        <taxon>Monogenea</taxon>
        <taxon>Polyopisthocotylea</taxon>
        <taxon>Polystomatidea</taxon>
        <taxon>Polystomatidae</taxon>
        <taxon>Protopolystoma</taxon>
    </lineage>
</organism>
<comment type="caution">
    <text evidence="2">The sequence shown here is derived from an EMBL/GenBank/DDBJ whole genome shotgun (WGS) entry which is preliminary data.</text>
</comment>
<evidence type="ECO:0000313" key="2">
    <source>
        <dbReference type="EMBL" id="VEL22105.1"/>
    </source>
</evidence>
<name>A0A3S5FDZ6_9PLAT</name>
<dbReference type="InterPro" id="IPR042448">
    <property type="entry name" value="CCNB1IP1"/>
</dbReference>
<keyword evidence="1" id="KW-0175">Coiled coil</keyword>
<dbReference type="PANTHER" id="PTHR14305">
    <property type="entry name" value="E3 UBIQUITIN-PROTEIN LIGASE CCNB1IP1"/>
    <property type="match status" value="1"/>
</dbReference>
<proteinExistence type="predicted"/>
<evidence type="ECO:0008006" key="4">
    <source>
        <dbReference type="Google" id="ProtNLM"/>
    </source>
</evidence>